<dbReference type="EMBL" id="KI658563">
    <property type="protein sequence ID" value="ETN82121.1"/>
    <property type="molecule type" value="Genomic_DNA"/>
</dbReference>
<organism evidence="2 3">
    <name type="scientific">Necator americanus</name>
    <name type="common">Human hookworm</name>
    <dbReference type="NCBI Taxonomy" id="51031"/>
    <lineage>
        <taxon>Eukaryota</taxon>
        <taxon>Metazoa</taxon>
        <taxon>Ecdysozoa</taxon>
        <taxon>Nematoda</taxon>
        <taxon>Chromadorea</taxon>
        <taxon>Rhabditida</taxon>
        <taxon>Rhabditina</taxon>
        <taxon>Rhabditomorpha</taxon>
        <taxon>Strongyloidea</taxon>
        <taxon>Ancylostomatidae</taxon>
        <taxon>Bunostominae</taxon>
        <taxon>Necator</taxon>
    </lineage>
</organism>
<evidence type="ECO:0000313" key="3">
    <source>
        <dbReference type="Proteomes" id="UP000053676"/>
    </source>
</evidence>
<dbReference type="AlphaFoldDB" id="W2TLV8"/>
<protein>
    <submittedName>
        <fullName evidence="2">Uncharacterized protein</fullName>
    </submittedName>
</protein>
<accession>W2TLV8</accession>
<dbReference type="Proteomes" id="UP000053676">
    <property type="component" value="Unassembled WGS sequence"/>
</dbReference>
<gene>
    <name evidence="2" type="ORF">NECAME_17787</name>
</gene>
<dbReference type="KEGG" id="nai:NECAME_17787"/>
<evidence type="ECO:0000313" key="2">
    <source>
        <dbReference type="EMBL" id="ETN82121.1"/>
    </source>
</evidence>
<name>W2TLV8_NECAM</name>
<dbReference type="STRING" id="51031.W2TLV8"/>
<feature type="region of interest" description="Disordered" evidence="1">
    <location>
        <begin position="48"/>
        <end position="95"/>
    </location>
</feature>
<keyword evidence="3" id="KW-1185">Reference proteome</keyword>
<sequence length="95" mass="10992">MRVESCTDCTTDENGLRARRSLPFRSSKFWLRLIRPWKWRHVKRKLQRSGSERSRKLMSTRTSVCPPSPSLPNLHSATVQSSQEESVPYRSSSDG</sequence>
<proteinExistence type="predicted"/>
<dbReference type="OrthoDB" id="10313253at2759"/>
<reference evidence="3" key="1">
    <citation type="journal article" date="2014" name="Nat. Genet.">
        <title>Genome of the human hookworm Necator americanus.</title>
        <authorList>
            <person name="Tang Y.T."/>
            <person name="Gao X."/>
            <person name="Rosa B.A."/>
            <person name="Abubucker S."/>
            <person name="Hallsworth-Pepin K."/>
            <person name="Martin J."/>
            <person name="Tyagi R."/>
            <person name="Heizer E."/>
            <person name="Zhang X."/>
            <person name="Bhonagiri-Palsikar V."/>
            <person name="Minx P."/>
            <person name="Warren W.C."/>
            <person name="Wang Q."/>
            <person name="Zhan B."/>
            <person name="Hotez P.J."/>
            <person name="Sternberg P.W."/>
            <person name="Dougall A."/>
            <person name="Gaze S.T."/>
            <person name="Mulvenna J."/>
            <person name="Sotillo J."/>
            <person name="Ranganathan S."/>
            <person name="Rabelo E.M."/>
            <person name="Wilson R.K."/>
            <person name="Felgner P.L."/>
            <person name="Bethony J."/>
            <person name="Hawdon J.M."/>
            <person name="Gasser R.B."/>
            <person name="Loukas A."/>
            <person name="Mitreva M."/>
        </authorList>
    </citation>
    <scope>NUCLEOTIDE SEQUENCE [LARGE SCALE GENOMIC DNA]</scope>
</reference>
<feature type="compositionally biased region" description="Polar residues" evidence="1">
    <location>
        <begin position="57"/>
        <end position="95"/>
    </location>
</feature>
<evidence type="ECO:0000256" key="1">
    <source>
        <dbReference type="SAM" id="MobiDB-lite"/>
    </source>
</evidence>